<keyword evidence="6" id="KW-1185">Reference proteome</keyword>
<keyword evidence="1" id="KW-0596">Phosphopantetheine</keyword>
<dbReference type="KEGG" id="clec:106668519"/>
<dbReference type="EnsemblMetazoa" id="XM_014397364.2">
    <property type="protein sequence ID" value="XP_014252850.1"/>
    <property type="gene ID" value="LOC106668519"/>
</dbReference>
<dbReference type="OMA" id="FMMGTAE"/>
<name>A0A8I6RZN4_CIMLE</name>
<dbReference type="InterPro" id="IPR045851">
    <property type="entry name" value="AMP-bd_C_sf"/>
</dbReference>
<dbReference type="CTD" id="42521"/>
<protein>
    <recommendedName>
        <fullName evidence="7">Ebony</fullName>
    </recommendedName>
</protein>
<feature type="domain" description="Carrier" evidence="4">
    <location>
        <begin position="585"/>
        <end position="641"/>
    </location>
</feature>
<dbReference type="GeneID" id="106668519"/>
<dbReference type="InterPro" id="IPR009081">
    <property type="entry name" value="PP-bd_ACP"/>
</dbReference>
<dbReference type="Pfam" id="PF00550">
    <property type="entry name" value="PP-binding"/>
    <property type="match status" value="1"/>
</dbReference>
<dbReference type="InterPro" id="IPR020845">
    <property type="entry name" value="AMP-binding_CS"/>
</dbReference>
<dbReference type="PANTHER" id="PTHR44845">
    <property type="entry name" value="CARRIER DOMAIN-CONTAINING PROTEIN"/>
    <property type="match status" value="1"/>
</dbReference>
<dbReference type="Gene3D" id="3.40.50.12780">
    <property type="entry name" value="N-terminal domain of ligase-like"/>
    <property type="match status" value="1"/>
</dbReference>
<sequence length="873" mass="97353">MTVVSEMGSVPQVSVLKGPVVGNVDKPRLHKLFSANAAKHPEKTALICEEDGKHPTKSLSYGEVEERSNRLARALLLATKDKSPNDDGDRVIGLCMEPSPELIIAILAVWKSGCSYLTFAPNAPVNRTRHIVQEARPVLVVTDKSGTGDLYAPTECVEFSGLEAVSADLSESTLEEDESYPTKQDAIIIILYTSGSTGISKGVRLRNSSTLNRLRWQWRVVPFAETEDHSVFKTSLTFVDSVCEIWAPLLEPTRGRTLVVIPSATTTNPQKLVALLNKYKVERFLLVPSLLKSILLYLGLSKENAKLLDSVKTWVCSGETLSVPLALEFFDNFPSGNQSLYNFYGSTEIMGDVTYHKMSSFEEVSINGKVPIGIPLDNTIIYLLDESMKVVDVGQMGELYVAGTHLADGYVNKRDTYRFVDNPNTVDPAYKTVYKTGDFGRVVKGTLVFEGRTDSQIKVRGNRVDLAEVETALNKISGVQKGVVLCHRLGESGQQIVAFVLLETESKLDQKTIEEELLKSVAEYAKPQVLIIKKMPYLVNGKVDRQSLLALYREVESAHSIEANINFDYSFVPKDKMDAAECLFSTVAEVLGHLARGNISCKTNFYELGGNSLNSVVTISKLKENGFFISITDFITADNLGIVIRKMYKKEEKENFQNGSQSLNKYTLRILEEKDKEIVIGIVADSFYRKSDIETHMVPPVKRAEYIALLEAVWPYLVKHRVSIVALNDSEEIMGASLVFQMDDEPGEIDLHCQIQYVLEFLDYVEVPIRDTMLPKSKVLHSFMLGTDQRLTPQENVEITEILESYIVQMGKERGFVGVFTTNTSPLTQQLAVINGFQPLNKYQINQYVAPDGTRPFKNVPDDGFAICAWKPF</sequence>
<evidence type="ECO:0008006" key="7">
    <source>
        <dbReference type="Google" id="ProtNLM"/>
    </source>
</evidence>
<dbReference type="Gene3D" id="3.40.630.30">
    <property type="match status" value="1"/>
</dbReference>
<organism evidence="5 6">
    <name type="scientific">Cimex lectularius</name>
    <name type="common">Bed bug</name>
    <name type="synonym">Acanthia lectularia</name>
    <dbReference type="NCBI Taxonomy" id="79782"/>
    <lineage>
        <taxon>Eukaryota</taxon>
        <taxon>Metazoa</taxon>
        <taxon>Ecdysozoa</taxon>
        <taxon>Arthropoda</taxon>
        <taxon>Hexapoda</taxon>
        <taxon>Insecta</taxon>
        <taxon>Pterygota</taxon>
        <taxon>Neoptera</taxon>
        <taxon>Paraneoptera</taxon>
        <taxon>Hemiptera</taxon>
        <taxon>Heteroptera</taxon>
        <taxon>Panheteroptera</taxon>
        <taxon>Cimicomorpha</taxon>
        <taxon>Cimicidae</taxon>
        <taxon>Cimex</taxon>
    </lineage>
</organism>
<accession>A0A8I6RZN4</accession>
<evidence type="ECO:0000256" key="1">
    <source>
        <dbReference type="ARBA" id="ARBA00022450"/>
    </source>
</evidence>
<dbReference type="InterPro" id="IPR042099">
    <property type="entry name" value="ANL_N_sf"/>
</dbReference>
<keyword evidence="2" id="KW-0597">Phosphoprotein</keyword>
<dbReference type="InterPro" id="IPR000873">
    <property type="entry name" value="AMP-dep_synth/lig_dom"/>
</dbReference>
<dbReference type="AlphaFoldDB" id="A0A8I6RZN4"/>
<dbReference type="PROSITE" id="PS00455">
    <property type="entry name" value="AMP_BINDING"/>
    <property type="match status" value="1"/>
</dbReference>
<dbReference type="PANTHER" id="PTHR44845:SF6">
    <property type="entry name" value="BETA-ALANINE-ACTIVATING ENZYME"/>
    <property type="match status" value="1"/>
</dbReference>
<dbReference type="InterPro" id="IPR036736">
    <property type="entry name" value="ACP-like_sf"/>
</dbReference>
<dbReference type="SUPFAM" id="SSF47336">
    <property type="entry name" value="ACP-like"/>
    <property type="match status" value="1"/>
</dbReference>
<evidence type="ECO:0000256" key="2">
    <source>
        <dbReference type="ARBA" id="ARBA00022553"/>
    </source>
</evidence>
<dbReference type="SUPFAM" id="SSF56801">
    <property type="entry name" value="Acetyl-CoA synthetase-like"/>
    <property type="match status" value="1"/>
</dbReference>
<dbReference type="Gene3D" id="1.10.1200.10">
    <property type="entry name" value="ACP-like"/>
    <property type="match status" value="1"/>
</dbReference>
<dbReference type="Gene3D" id="3.30.300.30">
    <property type="match status" value="1"/>
</dbReference>
<reference evidence="5" key="1">
    <citation type="submission" date="2022-01" db="UniProtKB">
        <authorList>
            <consortium name="EnsemblMetazoa"/>
        </authorList>
    </citation>
    <scope>IDENTIFICATION</scope>
</reference>
<dbReference type="RefSeq" id="XP_014252850.1">
    <property type="nucleotide sequence ID" value="XM_014397364.2"/>
</dbReference>
<dbReference type="CDD" id="cd05930">
    <property type="entry name" value="A_NRPS"/>
    <property type="match status" value="1"/>
</dbReference>
<evidence type="ECO:0000313" key="5">
    <source>
        <dbReference type="EnsemblMetazoa" id="XP_014252850.1"/>
    </source>
</evidence>
<feature type="domain" description="AMP-dependent synthetase/ligase" evidence="3">
    <location>
        <begin position="33"/>
        <end position="410"/>
    </location>
</feature>
<proteinExistence type="predicted"/>
<evidence type="ECO:0000259" key="3">
    <source>
        <dbReference type="Pfam" id="PF00501"/>
    </source>
</evidence>
<dbReference type="Proteomes" id="UP000494040">
    <property type="component" value="Unassembled WGS sequence"/>
</dbReference>
<dbReference type="OrthoDB" id="416786at2759"/>
<dbReference type="Pfam" id="PF00501">
    <property type="entry name" value="AMP-binding"/>
    <property type="match status" value="1"/>
</dbReference>
<evidence type="ECO:0000313" key="6">
    <source>
        <dbReference type="Proteomes" id="UP000494040"/>
    </source>
</evidence>
<evidence type="ECO:0000259" key="4">
    <source>
        <dbReference type="Pfam" id="PF00550"/>
    </source>
</evidence>